<protein>
    <submittedName>
        <fullName evidence="2">Uncharacterized protein</fullName>
    </submittedName>
</protein>
<evidence type="ECO:0000256" key="1">
    <source>
        <dbReference type="SAM" id="MobiDB-lite"/>
    </source>
</evidence>
<sequence>LQASQYQSIAHFAIRSPRLAYQAKRSDSNLFIGPIQSDRSAVVEHPATVRKVVGSTPSRVIPKIPKMVLDASLLDAQQLREGSRVSGEIQGERVAPSPTFG</sequence>
<organism evidence="2 3">
    <name type="scientific">Clytia hemisphaerica</name>
    <dbReference type="NCBI Taxonomy" id="252671"/>
    <lineage>
        <taxon>Eukaryota</taxon>
        <taxon>Metazoa</taxon>
        <taxon>Cnidaria</taxon>
        <taxon>Hydrozoa</taxon>
        <taxon>Hydroidolina</taxon>
        <taxon>Leptothecata</taxon>
        <taxon>Obeliida</taxon>
        <taxon>Clytiidae</taxon>
        <taxon>Clytia</taxon>
    </lineage>
</organism>
<dbReference type="Proteomes" id="UP000594262">
    <property type="component" value="Unplaced"/>
</dbReference>
<evidence type="ECO:0000313" key="2">
    <source>
        <dbReference type="EnsemblMetazoa" id="CLYHEMP010068.1"/>
    </source>
</evidence>
<keyword evidence="3" id="KW-1185">Reference proteome</keyword>
<dbReference type="AlphaFoldDB" id="A0A7M5UFS2"/>
<feature type="region of interest" description="Disordered" evidence="1">
    <location>
        <begin position="81"/>
        <end position="101"/>
    </location>
</feature>
<reference evidence="2" key="1">
    <citation type="submission" date="2021-01" db="UniProtKB">
        <authorList>
            <consortium name="EnsemblMetazoa"/>
        </authorList>
    </citation>
    <scope>IDENTIFICATION</scope>
</reference>
<dbReference type="EnsemblMetazoa" id="CLYHEMT010068.1">
    <property type="protein sequence ID" value="CLYHEMP010068.1"/>
    <property type="gene ID" value="CLYHEMG010068"/>
</dbReference>
<accession>A0A7M5UFS2</accession>
<name>A0A7M5UFS2_9CNID</name>
<evidence type="ECO:0000313" key="3">
    <source>
        <dbReference type="Proteomes" id="UP000594262"/>
    </source>
</evidence>
<proteinExistence type="predicted"/>